<dbReference type="KEGG" id="mehf:MmiHf6_09570"/>
<dbReference type="PANTHER" id="PTHR21339:SF0">
    <property type="entry name" value="S-ADENOSYLMETHIONINE-DEPENDENT NUCLEOTIDE DEHYDRATASE RSAD2"/>
    <property type="match status" value="1"/>
</dbReference>
<feature type="domain" description="Radical SAM core" evidence="8">
    <location>
        <begin position="1"/>
        <end position="214"/>
    </location>
</feature>
<dbReference type="GO" id="GO:0051607">
    <property type="term" value="P:defense response to virus"/>
    <property type="evidence" value="ECO:0007669"/>
    <property type="project" value="UniProtKB-KW"/>
</dbReference>
<evidence type="ECO:0000256" key="3">
    <source>
        <dbReference type="ARBA" id="ARBA00022691"/>
    </source>
</evidence>
<proteinExistence type="predicted"/>
<evidence type="ECO:0000256" key="6">
    <source>
        <dbReference type="ARBA" id="ARBA00023014"/>
    </source>
</evidence>
<dbReference type="SFLD" id="SFLDS00029">
    <property type="entry name" value="Radical_SAM"/>
    <property type="match status" value="1"/>
</dbReference>
<keyword evidence="6" id="KW-0411">Iron-sulfur</keyword>
<evidence type="ECO:0000256" key="5">
    <source>
        <dbReference type="ARBA" id="ARBA00023004"/>
    </source>
</evidence>
<dbReference type="PROSITE" id="PS51918">
    <property type="entry name" value="RADICAL_SAM"/>
    <property type="match status" value="1"/>
</dbReference>
<dbReference type="EMBL" id="CP131059">
    <property type="protein sequence ID" value="WNY23648.1"/>
    <property type="molecule type" value="Genomic_DNA"/>
</dbReference>
<evidence type="ECO:0000256" key="2">
    <source>
        <dbReference type="ARBA" id="ARBA00022485"/>
    </source>
</evidence>
<dbReference type="Gene3D" id="3.20.20.70">
    <property type="entry name" value="Aldolase class I"/>
    <property type="match status" value="1"/>
</dbReference>
<keyword evidence="4" id="KW-0479">Metal-binding</keyword>
<dbReference type="SFLD" id="SFLDG01067">
    <property type="entry name" value="SPASM/twitch_domain_containing"/>
    <property type="match status" value="1"/>
</dbReference>
<evidence type="ECO:0000259" key="8">
    <source>
        <dbReference type="PROSITE" id="PS51918"/>
    </source>
</evidence>
<dbReference type="RefSeq" id="WP_316556785.1">
    <property type="nucleotide sequence ID" value="NZ_CP131059.1"/>
</dbReference>
<dbReference type="InterPro" id="IPR051196">
    <property type="entry name" value="RSAD2/Viperin_antiviral"/>
</dbReference>
<dbReference type="InterPro" id="IPR006638">
    <property type="entry name" value="Elp3/MiaA/NifB-like_rSAM"/>
</dbReference>
<dbReference type="AlphaFoldDB" id="A0AA97A1Y4"/>
<dbReference type="PANTHER" id="PTHR21339">
    <property type="entry name" value="RADICAL S-ADENOSYL METHIONINE DOMAIN-CONTAINING PROTEIN 2"/>
    <property type="match status" value="1"/>
</dbReference>
<keyword evidence="7" id="KW-0051">Antiviral defense</keyword>
<protein>
    <submittedName>
        <fullName evidence="9">GTP 3',8-cyclase</fullName>
    </submittedName>
</protein>
<dbReference type="Pfam" id="PF04055">
    <property type="entry name" value="Radical_SAM"/>
    <property type="match status" value="1"/>
</dbReference>
<evidence type="ECO:0000313" key="10">
    <source>
        <dbReference type="Proteomes" id="UP001302978"/>
    </source>
</evidence>
<evidence type="ECO:0000313" key="9">
    <source>
        <dbReference type="EMBL" id="WNY23648.1"/>
    </source>
</evidence>
<evidence type="ECO:0000256" key="1">
    <source>
        <dbReference type="ARBA" id="ARBA00001966"/>
    </source>
</evidence>
<keyword evidence="3" id="KW-0949">S-adenosyl-L-methionine</keyword>
<dbReference type="GeneID" id="85195496"/>
<organism evidence="9 10">
    <name type="scientific">Methanimicrococcus hongohii</name>
    <dbReference type="NCBI Taxonomy" id="3028295"/>
    <lineage>
        <taxon>Archaea</taxon>
        <taxon>Methanobacteriati</taxon>
        <taxon>Methanobacteriota</taxon>
        <taxon>Stenosarchaea group</taxon>
        <taxon>Methanomicrobia</taxon>
        <taxon>Methanosarcinales</taxon>
        <taxon>Methanosarcinaceae</taxon>
        <taxon>Methanimicrococcus</taxon>
    </lineage>
</organism>
<dbReference type="SUPFAM" id="SSF102114">
    <property type="entry name" value="Radical SAM enzymes"/>
    <property type="match status" value="1"/>
</dbReference>
<dbReference type="GO" id="GO:0003824">
    <property type="term" value="F:catalytic activity"/>
    <property type="evidence" value="ECO:0007669"/>
    <property type="project" value="InterPro"/>
</dbReference>
<reference evidence="9 10" key="1">
    <citation type="submission" date="2023-07" db="EMBL/GenBank/DDBJ databases">
        <title>Closed genoem sequence of Methanomicrococcus sp. Hf6.</title>
        <authorList>
            <person name="Poehlein A."/>
            <person name="Protasov E."/>
            <person name="Platt K."/>
            <person name="Reeh H."/>
            <person name="Daniel R."/>
            <person name="Brune A."/>
        </authorList>
    </citation>
    <scope>NUCLEOTIDE SEQUENCE [LARGE SCALE GENOMIC DNA]</scope>
    <source>
        <strain evidence="9 10">Hf6</strain>
    </source>
</reference>
<dbReference type="SMART" id="SM00729">
    <property type="entry name" value="Elp3"/>
    <property type="match status" value="1"/>
</dbReference>
<name>A0AA97A1Y4_9EURY</name>
<dbReference type="Proteomes" id="UP001302978">
    <property type="component" value="Chromosome"/>
</dbReference>
<keyword evidence="10" id="KW-1185">Reference proteome</keyword>
<evidence type="ECO:0000256" key="7">
    <source>
        <dbReference type="ARBA" id="ARBA00023118"/>
    </source>
</evidence>
<comment type="cofactor">
    <cofactor evidence="1">
        <name>[4Fe-4S] cluster</name>
        <dbReference type="ChEBI" id="CHEBI:49883"/>
    </cofactor>
</comment>
<dbReference type="InterPro" id="IPR013785">
    <property type="entry name" value="Aldolase_TIM"/>
</dbReference>
<dbReference type="CDD" id="cd01335">
    <property type="entry name" value="Radical_SAM"/>
    <property type="match status" value="1"/>
</dbReference>
<keyword evidence="5" id="KW-0408">Iron</keyword>
<keyword evidence="2" id="KW-0004">4Fe-4S</keyword>
<evidence type="ECO:0000256" key="4">
    <source>
        <dbReference type="ARBA" id="ARBA00022723"/>
    </source>
</evidence>
<dbReference type="NCBIfam" id="NF038283">
    <property type="entry name" value="viperin_w_prok"/>
    <property type="match status" value="1"/>
</dbReference>
<dbReference type="GO" id="GO:0051539">
    <property type="term" value="F:4 iron, 4 sulfur cluster binding"/>
    <property type="evidence" value="ECO:0007669"/>
    <property type="project" value="UniProtKB-KW"/>
</dbReference>
<sequence length="281" mass="32251">MNSKIKSTNIHLNAVCNYRCGFCFAKHLDDILMTPDQWKSIFNDLKKMGITKINFAGGEPTLYPYFIELCKLAKNMGFTVSVVTNGSKIDFQLIQKMKGIVDWIGLSIDSPDNEVEKAVGRQCAHINHIENVIKVADLAHENGIKVKLNITVLHQSWDHDFSALIRRVNPERVKAFKVLKLEGENEDKYGEYSITNEEWNHFVKTHKEFLLSNRKQIIFEGEDDMVDSYFMLDPRGMIMRNSGNKVFYQPFSIILSNGIETVVDSKKYHGRGAEYDWGCSQ</sequence>
<dbReference type="InterPro" id="IPR007197">
    <property type="entry name" value="rSAM"/>
</dbReference>
<accession>A0AA97A1Y4</accession>
<gene>
    <name evidence="9" type="primary">moaA_2</name>
    <name evidence="9" type="ORF">MmiHf6_09570</name>
</gene>
<dbReference type="InterPro" id="IPR058240">
    <property type="entry name" value="rSAM_sf"/>
</dbReference>
<dbReference type="GO" id="GO:0046872">
    <property type="term" value="F:metal ion binding"/>
    <property type="evidence" value="ECO:0007669"/>
    <property type="project" value="UniProtKB-KW"/>
</dbReference>